<proteinExistence type="predicted"/>
<comment type="caution">
    <text evidence="4">The sequence shown here is derived from an EMBL/GenBank/DDBJ whole genome shotgun (WGS) entry which is preliminary data.</text>
</comment>
<dbReference type="InterPro" id="IPR011257">
    <property type="entry name" value="DNA_glycosylase"/>
</dbReference>
<evidence type="ECO:0000313" key="4">
    <source>
        <dbReference type="EMBL" id="MFD0780522.1"/>
    </source>
</evidence>
<evidence type="ECO:0000256" key="1">
    <source>
        <dbReference type="ARBA" id="ARBA00022763"/>
    </source>
</evidence>
<evidence type="ECO:0000313" key="5">
    <source>
        <dbReference type="Proteomes" id="UP001597042"/>
    </source>
</evidence>
<accession>A0ABW2ZPE9</accession>
<sequence>MTSRATLSPMRGTDAARSAARSGSRPAVPATRDPRPREGRPRETTYRPRHPLDLRRTVLHQRHGAGDPTMQAVGAVIWRASRTPEGIATLAMRQMTDGAVKGAAWGPGADWALTQLPALCGARDDPAGFDASRHPLIAEAHRRHPDVRLSRTDLVFEALASAVFEQKVTGMQAFGAWRRIVTWHGERAPGPSPRPLFAPPSVEEWRRIPSWRWHRAGLEPPQSRTVVDAARRADSLVRAAENATTGEERNRVFTSLRGVGLWTSAEARIRAFGDPDAVSVFDYHLAHTVGFALTGRRVDDDGMLELLAPWKGQRQRVIRLIGLSGVVEPRRGPRLHPEDHRSR</sequence>
<keyword evidence="1" id="KW-0227">DNA damage</keyword>
<reference evidence="5" key="1">
    <citation type="journal article" date="2019" name="Int. J. Syst. Evol. Microbiol.">
        <title>The Global Catalogue of Microorganisms (GCM) 10K type strain sequencing project: providing services to taxonomists for standard genome sequencing and annotation.</title>
        <authorList>
            <consortium name="The Broad Institute Genomics Platform"/>
            <consortium name="The Broad Institute Genome Sequencing Center for Infectious Disease"/>
            <person name="Wu L."/>
            <person name="Ma J."/>
        </authorList>
    </citation>
    <scope>NUCLEOTIDE SEQUENCE [LARGE SCALE GENOMIC DNA]</scope>
    <source>
        <strain evidence="5">CCUG 50754</strain>
    </source>
</reference>
<protein>
    <submittedName>
        <fullName evidence="4">DNA-3-methyladenine glycosylase family protein</fullName>
    </submittedName>
</protein>
<dbReference type="RefSeq" id="WP_378750515.1">
    <property type="nucleotide sequence ID" value="NZ_JBHSSV010000003.1"/>
</dbReference>
<dbReference type="PANTHER" id="PTHR43003">
    <property type="entry name" value="DNA-3-METHYLADENINE GLYCOSYLASE"/>
    <property type="match status" value="1"/>
</dbReference>
<dbReference type="InterPro" id="IPR051912">
    <property type="entry name" value="Alkylbase_DNA_Glycosylase/TA"/>
</dbReference>
<dbReference type="PANTHER" id="PTHR43003:SF6">
    <property type="entry name" value="DNA GLYCOSYLASE"/>
    <property type="match status" value="1"/>
</dbReference>
<organism evidence="4 5">
    <name type="scientific">Microbacterium koreense</name>
    <dbReference type="NCBI Taxonomy" id="323761"/>
    <lineage>
        <taxon>Bacteria</taxon>
        <taxon>Bacillati</taxon>
        <taxon>Actinomycetota</taxon>
        <taxon>Actinomycetes</taxon>
        <taxon>Micrococcales</taxon>
        <taxon>Microbacteriaceae</taxon>
        <taxon>Microbacterium</taxon>
    </lineage>
</organism>
<feature type="region of interest" description="Disordered" evidence="3">
    <location>
        <begin position="1"/>
        <end position="52"/>
    </location>
</feature>
<evidence type="ECO:0000256" key="3">
    <source>
        <dbReference type="SAM" id="MobiDB-lite"/>
    </source>
</evidence>
<name>A0ABW2ZPE9_9MICO</name>
<keyword evidence="5" id="KW-1185">Reference proteome</keyword>
<feature type="compositionally biased region" description="Low complexity" evidence="3">
    <location>
        <begin position="15"/>
        <end position="31"/>
    </location>
</feature>
<dbReference type="Gene3D" id="1.10.340.30">
    <property type="entry name" value="Hypothetical protein, domain 2"/>
    <property type="match status" value="1"/>
</dbReference>
<evidence type="ECO:0000256" key="2">
    <source>
        <dbReference type="ARBA" id="ARBA00023204"/>
    </source>
</evidence>
<gene>
    <name evidence="4" type="ORF">ACFQZV_04315</name>
</gene>
<keyword evidence="2" id="KW-0234">DNA repair</keyword>
<feature type="compositionally biased region" description="Basic and acidic residues" evidence="3">
    <location>
        <begin position="32"/>
        <end position="52"/>
    </location>
</feature>
<dbReference type="EMBL" id="JBHTIM010000001">
    <property type="protein sequence ID" value="MFD0780522.1"/>
    <property type="molecule type" value="Genomic_DNA"/>
</dbReference>
<dbReference type="Proteomes" id="UP001597042">
    <property type="component" value="Unassembled WGS sequence"/>
</dbReference>
<dbReference type="SUPFAM" id="SSF48150">
    <property type="entry name" value="DNA-glycosylase"/>
    <property type="match status" value="1"/>
</dbReference>